<dbReference type="PANTHER" id="PTHR33670:SF15">
    <property type="entry name" value="OS02G0797600 PROTEIN"/>
    <property type="match status" value="1"/>
</dbReference>
<dbReference type="OrthoDB" id="10328043at2759"/>
<comment type="caution">
    <text evidence="1">The sequence shown here is derived from an EMBL/GenBank/DDBJ whole genome shotgun (WGS) entry which is preliminary data.</text>
</comment>
<protein>
    <submittedName>
        <fullName evidence="1">Uncharacterized protein</fullName>
    </submittedName>
</protein>
<evidence type="ECO:0000313" key="1">
    <source>
        <dbReference type="EMBL" id="MBA0747788.1"/>
    </source>
</evidence>
<accession>A0A7J9CHC1</accession>
<dbReference type="EMBL" id="JABEZY010000010">
    <property type="protein sequence ID" value="MBA0747788.1"/>
    <property type="molecule type" value="Genomic_DNA"/>
</dbReference>
<dbReference type="Proteomes" id="UP000593579">
    <property type="component" value="Unassembled WGS sequence"/>
</dbReference>
<proteinExistence type="predicted"/>
<gene>
    <name evidence="1" type="ORF">Gogos_004674</name>
</gene>
<dbReference type="AlphaFoldDB" id="A0A7J9CHC1"/>
<name>A0A7J9CHC1_GOSGO</name>
<dbReference type="PANTHER" id="PTHR33670">
    <property type="entry name" value="SPLICING FACTOR, PROLINE- AND GLUTAMINE-RICH-LIKE"/>
    <property type="match status" value="1"/>
</dbReference>
<sequence>PFSSHHQPTPTTSPPIFKLIHRKVFFLESKSNHDFSRKRSPVEFKLINKRQSESMVTKPFGKNLVMSQVKILKRSKLLVAAAEKTDRRCSYGSKDDYEVDLSLGSMNRLGPDLETMQKKIKLKEFKNGDGFYDGSSSLVFPPPNLVLVPEFLGKRTRVCP</sequence>
<feature type="non-terminal residue" evidence="1">
    <location>
        <position position="1"/>
    </location>
</feature>
<evidence type="ECO:0000313" key="2">
    <source>
        <dbReference type="Proteomes" id="UP000593579"/>
    </source>
</evidence>
<organism evidence="1 2">
    <name type="scientific">Gossypium gossypioides</name>
    <name type="common">Mexican cotton</name>
    <name type="synonym">Selera gossypioides</name>
    <dbReference type="NCBI Taxonomy" id="34282"/>
    <lineage>
        <taxon>Eukaryota</taxon>
        <taxon>Viridiplantae</taxon>
        <taxon>Streptophyta</taxon>
        <taxon>Embryophyta</taxon>
        <taxon>Tracheophyta</taxon>
        <taxon>Spermatophyta</taxon>
        <taxon>Magnoliopsida</taxon>
        <taxon>eudicotyledons</taxon>
        <taxon>Gunneridae</taxon>
        <taxon>Pentapetalae</taxon>
        <taxon>rosids</taxon>
        <taxon>malvids</taxon>
        <taxon>Malvales</taxon>
        <taxon>Malvaceae</taxon>
        <taxon>Malvoideae</taxon>
        <taxon>Gossypium</taxon>
    </lineage>
</organism>
<reference evidence="1 2" key="1">
    <citation type="journal article" date="2019" name="Genome Biol. Evol.">
        <title>Insights into the evolution of the New World diploid cottons (Gossypium, subgenus Houzingenia) based on genome sequencing.</title>
        <authorList>
            <person name="Grover C.E."/>
            <person name="Arick M.A. 2nd"/>
            <person name="Thrash A."/>
            <person name="Conover J.L."/>
            <person name="Sanders W.S."/>
            <person name="Peterson D.G."/>
            <person name="Frelichowski J.E."/>
            <person name="Scheffler J.A."/>
            <person name="Scheffler B.E."/>
            <person name="Wendel J.F."/>
        </authorList>
    </citation>
    <scope>NUCLEOTIDE SEQUENCE [LARGE SCALE GENOMIC DNA]</scope>
    <source>
        <strain evidence="1">5</strain>
        <tissue evidence="1">Leaf</tissue>
    </source>
</reference>
<keyword evidence="2" id="KW-1185">Reference proteome</keyword>